<evidence type="ECO:0000256" key="1">
    <source>
        <dbReference type="ARBA" id="ARBA00004323"/>
    </source>
</evidence>
<dbReference type="Gene3D" id="3.40.50.300">
    <property type="entry name" value="P-loop containing nucleotide triphosphate hydrolases"/>
    <property type="match status" value="1"/>
</dbReference>
<dbReference type="InterPro" id="IPR018011">
    <property type="entry name" value="Carb_sulfotrans_8-10"/>
</dbReference>
<keyword evidence="5" id="KW-0333">Golgi apparatus</keyword>
<dbReference type="GO" id="GO:0016020">
    <property type="term" value="C:membrane"/>
    <property type="evidence" value="ECO:0007669"/>
    <property type="project" value="InterPro"/>
</dbReference>
<keyword evidence="6" id="KW-0472">Membrane</keyword>
<evidence type="ECO:0000256" key="4">
    <source>
        <dbReference type="ARBA" id="ARBA00022989"/>
    </source>
</evidence>
<sequence length="251" mass="29043">MHSRPQGKPPFKEMAKRNLRNLAIKARYRSLDAYPVTKLMPPRARKAMLSRICYFPKYNLYYARLPKCANTTIVRTLAKSSTNGLENVSTAWLKTLFNRLPSAREFEQSYKFVVLRDPVERVVSAWRDKGHHPAFIQKHRYAGDETTVPTLEQFLTGLRNNDFYKNAHYLPQMDMIPGPLSEYDVGTVDQLEPFLAKVCHKAFGRYQGLQNEQAHSTDARKRVLDISDLERNLIEELYAEDIASYAEIKAK</sequence>
<protein>
    <submittedName>
        <fullName evidence="8">Sulfotransferase family 2 domain-containing protein</fullName>
    </submittedName>
</protein>
<dbReference type="AlphaFoldDB" id="A0AAW7XY31"/>
<gene>
    <name evidence="8" type="ORF">Q4494_10455</name>
</gene>
<keyword evidence="4" id="KW-1133">Transmembrane helix</keyword>
<dbReference type="InterPro" id="IPR027417">
    <property type="entry name" value="P-loop_NTPase"/>
</dbReference>
<dbReference type="Proteomes" id="UP001169823">
    <property type="component" value="Unassembled WGS sequence"/>
</dbReference>
<keyword evidence="3" id="KW-0812">Transmembrane</keyword>
<evidence type="ECO:0000256" key="5">
    <source>
        <dbReference type="ARBA" id="ARBA00023034"/>
    </source>
</evidence>
<evidence type="ECO:0000256" key="2">
    <source>
        <dbReference type="ARBA" id="ARBA00022679"/>
    </source>
</evidence>
<comment type="caution">
    <text evidence="8">The sequence shown here is derived from an EMBL/GenBank/DDBJ whole genome shotgun (WGS) entry which is preliminary data.</text>
</comment>
<proteinExistence type="predicted"/>
<dbReference type="InterPro" id="IPR005331">
    <property type="entry name" value="Sulfotransferase"/>
</dbReference>
<dbReference type="EMBL" id="JAUOPJ010000008">
    <property type="protein sequence ID" value="MDO6457500.1"/>
    <property type="molecule type" value="Genomic_DNA"/>
</dbReference>
<dbReference type="GO" id="GO:0016051">
    <property type="term" value="P:carbohydrate biosynthetic process"/>
    <property type="evidence" value="ECO:0007669"/>
    <property type="project" value="InterPro"/>
</dbReference>
<evidence type="ECO:0000313" key="9">
    <source>
        <dbReference type="Proteomes" id="UP001169823"/>
    </source>
</evidence>
<organism evidence="8 9">
    <name type="scientific">Celeribacter halophilus</name>
    <dbReference type="NCBI Taxonomy" id="576117"/>
    <lineage>
        <taxon>Bacteria</taxon>
        <taxon>Pseudomonadati</taxon>
        <taxon>Pseudomonadota</taxon>
        <taxon>Alphaproteobacteria</taxon>
        <taxon>Rhodobacterales</taxon>
        <taxon>Roseobacteraceae</taxon>
        <taxon>Celeribacter</taxon>
    </lineage>
</organism>
<keyword evidence="7" id="KW-0325">Glycoprotein</keyword>
<comment type="subcellular location">
    <subcellularLocation>
        <location evidence="1">Golgi apparatus membrane</location>
        <topology evidence="1">Single-pass type II membrane protein</topology>
    </subcellularLocation>
</comment>
<name>A0AAW7XY31_9RHOB</name>
<dbReference type="PANTHER" id="PTHR12137:SF54">
    <property type="entry name" value="CARBOHYDRATE SULFOTRANSFERASE"/>
    <property type="match status" value="1"/>
</dbReference>
<dbReference type="RefSeq" id="WP_303484271.1">
    <property type="nucleotide sequence ID" value="NZ_JAUOPJ010000008.1"/>
</dbReference>
<keyword evidence="2" id="KW-0808">Transferase</keyword>
<dbReference type="GO" id="GO:0008146">
    <property type="term" value="F:sulfotransferase activity"/>
    <property type="evidence" value="ECO:0007669"/>
    <property type="project" value="InterPro"/>
</dbReference>
<accession>A0AAW7XY31</accession>
<reference evidence="8" key="1">
    <citation type="submission" date="2023-07" db="EMBL/GenBank/DDBJ databases">
        <title>Genome content predicts the carbon catabolic preferences of heterotrophic bacteria.</title>
        <authorList>
            <person name="Gralka M."/>
        </authorList>
    </citation>
    <scope>NUCLEOTIDE SEQUENCE</scope>
    <source>
        <strain evidence="8">I2M02</strain>
    </source>
</reference>
<evidence type="ECO:0000256" key="6">
    <source>
        <dbReference type="ARBA" id="ARBA00023136"/>
    </source>
</evidence>
<dbReference type="Pfam" id="PF03567">
    <property type="entry name" value="Sulfotransfer_2"/>
    <property type="match status" value="1"/>
</dbReference>
<dbReference type="PANTHER" id="PTHR12137">
    <property type="entry name" value="CARBOHYDRATE SULFOTRANSFERASE"/>
    <property type="match status" value="1"/>
</dbReference>
<evidence type="ECO:0000313" key="8">
    <source>
        <dbReference type="EMBL" id="MDO6457500.1"/>
    </source>
</evidence>
<evidence type="ECO:0000256" key="3">
    <source>
        <dbReference type="ARBA" id="ARBA00022692"/>
    </source>
</evidence>
<evidence type="ECO:0000256" key="7">
    <source>
        <dbReference type="ARBA" id="ARBA00023180"/>
    </source>
</evidence>